<dbReference type="Proteomes" id="UP000575898">
    <property type="component" value="Unassembled WGS sequence"/>
</dbReference>
<dbReference type="EMBL" id="JACHHY010000006">
    <property type="protein sequence ID" value="MBB5017975.1"/>
    <property type="molecule type" value="Genomic_DNA"/>
</dbReference>
<dbReference type="PANTHER" id="PTHR43682:SF1">
    <property type="entry name" value="LACTATE UTILIZATION PROTEIN C"/>
    <property type="match status" value="1"/>
</dbReference>
<organism evidence="2 3">
    <name type="scientific">Chitinivorax tropicus</name>
    <dbReference type="NCBI Taxonomy" id="714531"/>
    <lineage>
        <taxon>Bacteria</taxon>
        <taxon>Pseudomonadati</taxon>
        <taxon>Pseudomonadota</taxon>
        <taxon>Betaproteobacteria</taxon>
        <taxon>Chitinivorax</taxon>
    </lineage>
</organism>
<dbReference type="SUPFAM" id="SSF100950">
    <property type="entry name" value="NagB/RpiA/CoA transferase-like"/>
    <property type="match status" value="1"/>
</dbReference>
<evidence type="ECO:0000259" key="1">
    <source>
        <dbReference type="Pfam" id="PF02589"/>
    </source>
</evidence>
<accession>A0A840MKE7</accession>
<sequence length="224" mass="24309">MSAKANILQALRQGLANAPGPLGDSDYQAAIAPYAFTHADAVTRVKQLLCAAHAEVIDSTHDTWPADLTRVLQQTGMPATLLAPQTDCTLALRAYWADRHDVPSLRLFDQAIDCWKADLFQIDAALTECEGAIAATGSLIIWPTPQAPRTLSLVPPLHIVLWQTRSVWNTLFEAMQQAEWASRLPTNALLVSGPSKTADIQQTLAYGAHGPKRLIVLAIDEPCP</sequence>
<reference evidence="2 3" key="1">
    <citation type="submission" date="2020-08" db="EMBL/GenBank/DDBJ databases">
        <title>Genomic Encyclopedia of Type Strains, Phase IV (KMG-IV): sequencing the most valuable type-strain genomes for metagenomic binning, comparative biology and taxonomic classification.</title>
        <authorList>
            <person name="Goeker M."/>
        </authorList>
    </citation>
    <scope>NUCLEOTIDE SEQUENCE [LARGE SCALE GENOMIC DNA]</scope>
    <source>
        <strain evidence="2 3">DSM 27165</strain>
    </source>
</reference>
<feature type="domain" description="LUD" evidence="1">
    <location>
        <begin position="45"/>
        <end position="218"/>
    </location>
</feature>
<dbReference type="PANTHER" id="PTHR43682">
    <property type="entry name" value="LACTATE UTILIZATION PROTEIN C"/>
    <property type="match status" value="1"/>
</dbReference>
<comment type="caution">
    <text evidence="2">The sequence shown here is derived from an EMBL/GenBank/DDBJ whole genome shotgun (WGS) entry which is preliminary data.</text>
</comment>
<dbReference type="Pfam" id="PF02589">
    <property type="entry name" value="LUD_dom"/>
    <property type="match status" value="1"/>
</dbReference>
<evidence type="ECO:0000313" key="3">
    <source>
        <dbReference type="Proteomes" id="UP000575898"/>
    </source>
</evidence>
<dbReference type="AlphaFoldDB" id="A0A840MKE7"/>
<evidence type="ECO:0000313" key="2">
    <source>
        <dbReference type="EMBL" id="MBB5017975.1"/>
    </source>
</evidence>
<gene>
    <name evidence="2" type="ORF">HNQ59_001260</name>
</gene>
<dbReference type="Gene3D" id="3.40.50.10420">
    <property type="entry name" value="NagB/RpiA/CoA transferase-like"/>
    <property type="match status" value="1"/>
</dbReference>
<dbReference type="InterPro" id="IPR037171">
    <property type="entry name" value="NagB/RpiA_transferase-like"/>
</dbReference>
<dbReference type="InterPro" id="IPR024185">
    <property type="entry name" value="FTHF_cligase-like_sf"/>
</dbReference>
<dbReference type="InterPro" id="IPR003741">
    <property type="entry name" value="LUD_dom"/>
</dbReference>
<name>A0A840MKE7_9PROT</name>
<dbReference type="RefSeq" id="WP_184036557.1">
    <property type="nucleotide sequence ID" value="NZ_JACHHY010000006.1"/>
</dbReference>
<keyword evidence="3" id="KW-1185">Reference proteome</keyword>
<protein>
    <submittedName>
        <fullName evidence="2">L-lactate dehydrogenase complex protein LldG</fullName>
    </submittedName>
</protein>
<proteinExistence type="predicted"/>